<keyword evidence="2" id="KW-1185">Reference proteome</keyword>
<gene>
    <name evidence="1" type="ORF">MY490_11265</name>
</gene>
<evidence type="ECO:0008006" key="3">
    <source>
        <dbReference type="Google" id="ProtNLM"/>
    </source>
</evidence>
<dbReference type="Proteomes" id="UP000830639">
    <property type="component" value="Chromosome"/>
</dbReference>
<proteinExistence type="predicted"/>
<reference evidence="1 2" key="1">
    <citation type="submission" date="2022-04" db="EMBL/GenBank/DDBJ databases">
        <title>Mechanism of arsenic methylation and mitigation arsenic toxicity by Bacillus sp. LH14 from an Arsenic-Contaminated Paddy Soil.</title>
        <authorList>
            <person name="Wang D."/>
        </authorList>
    </citation>
    <scope>NUCLEOTIDE SEQUENCE [LARGE SCALE GENOMIC DNA]</scope>
    <source>
        <strain evidence="1 2">LH14</strain>
    </source>
</reference>
<protein>
    <recommendedName>
        <fullName evidence="3">GIY-YIG homing endonuclease</fullName>
    </recommendedName>
</protein>
<organism evidence="1 2">
    <name type="scientific">Gottfriedia acidiceleris</name>
    <dbReference type="NCBI Taxonomy" id="371036"/>
    <lineage>
        <taxon>Bacteria</taxon>
        <taxon>Bacillati</taxon>
        <taxon>Bacillota</taxon>
        <taxon>Bacilli</taxon>
        <taxon>Bacillales</taxon>
        <taxon>Bacillaceae</taxon>
        <taxon>Gottfriedia</taxon>
    </lineage>
</organism>
<dbReference type="RefSeq" id="WP_248269276.1">
    <property type="nucleotide sequence ID" value="NZ_CP096034.1"/>
</dbReference>
<dbReference type="EMBL" id="CP096034">
    <property type="protein sequence ID" value="UPM56372.1"/>
    <property type="molecule type" value="Genomic_DNA"/>
</dbReference>
<sequence>MNLFTFRKMEEDHFTNILTYILSSYSYNLLPSFLNELLNKDAKEFEFEELGIELFSKKNSRTPKNIEYIIGIAPFKNFTESTELENNLDSIPDAWIYGKNFTLLFEFKIRGSLDNAQLTAHKTKLSRYTKTIKFQWEDIILVLKKIKKEANEIQNFLIEEFIISSTHFNSKRRSSGMPNEIIGGIKKTGQLYFIITGSKEIGIYTVDVIYPNGVEERLREGLKGIQESRRWIANYVMKNHQKLSLQSINEHTVLTDFCIKPGRIKNSWNQWRLGSYLDQNENFTGGNNHG</sequence>
<evidence type="ECO:0000313" key="2">
    <source>
        <dbReference type="Proteomes" id="UP000830639"/>
    </source>
</evidence>
<name>A0ABY4JUQ4_9BACI</name>
<evidence type="ECO:0000313" key="1">
    <source>
        <dbReference type="EMBL" id="UPM56372.1"/>
    </source>
</evidence>
<accession>A0ABY4JUQ4</accession>